<dbReference type="NCBIfam" id="TIGR00181">
    <property type="entry name" value="pepF"/>
    <property type="match status" value="1"/>
</dbReference>
<evidence type="ECO:0000256" key="5">
    <source>
        <dbReference type="ARBA" id="ARBA00023049"/>
    </source>
</evidence>
<comment type="function">
    <text evidence="6">Has oligopeptidase activity and degrades a variety of small bioactive peptides.</text>
</comment>
<accession>A0A1C0ACH0</accession>
<sequence>MEENQAKKLKTREEIAEEYKWDLSQLYENDESWEEEFNQIKDRVSEMEEYKGKLGESADTLLAGLNLSMELNRVLEKLYSYAARKNDEDTTNNKYQGMKARIQVLYSNFASIISFMVPEIIQIPIDKLDSYLAEKKELKLYKHYLDDIMRQKAHYLSPQEEKIIALAGEVTQGPSNIFGMINNADIAFPTIKGEDGEEIEVTHGRYIDLLKDKNRHIRRDAFKAYYSSYQELENTLSMTLSSNVKKNIFYRKVRNYENALEASLAGNKIPVEVYTNLIDTVSKHLDSMYNYINLRQAALELDELHMYDLYTPIIKDVEMKVTYEEAQDIILEALAPLGEEYLKVIKEAFESSWIDVYENKGKRSGAYSASCYDAHPYILMNYTDSIDNLFTLAHELGHAMHSYYSNQTQPYLYADYSIFVAEVASTVNEALLMQYLLKTTEDEEKRKYILNYHLEQFRGTVYRQTMFAEFEKSIHDLSEQGQALTPELLAKEYHDLNQKYYGQNIVIDDEINIEWARIPHFYYNFYVYQYATGFSAAITLSQKILEEGQSAVDKYLTFLKGGSSDYPIELLKQAGVDMTTPEPIEKALKVFEQLVEEMKELVLVSSNV</sequence>
<dbReference type="CDD" id="cd09608">
    <property type="entry name" value="M3B_PepF"/>
    <property type="match status" value="1"/>
</dbReference>
<dbReference type="InterPro" id="IPR001567">
    <property type="entry name" value="Pept_M3A_M3B_dom"/>
</dbReference>
<feature type="domain" description="Peptidase M3A/M3B catalytic" evidence="7">
    <location>
        <begin position="209"/>
        <end position="589"/>
    </location>
</feature>
<name>A0A1C0ACH0_9FIRM</name>
<keyword evidence="2 6" id="KW-0479">Metal-binding</keyword>
<feature type="domain" description="Oligopeptidase F N-terminal" evidence="8">
    <location>
        <begin position="119"/>
        <end position="188"/>
    </location>
</feature>
<dbReference type="Gene3D" id="1.10.1370.20">
    <property type="entry name" value="Oligoendopeptidase f, C-terminal domain"/>
    <property type="match status" value="1"/>
</dbReference>
<dbReference type="SUPFAM" id="SSF55486">
    <property type="entry name" value="Metalloproteases ('zincins'), catalytic domain"/>
    <property type="match status" value="1"/>
</dbReference>
<dbReference type="PANTHER" id="PTHR11804">
    <property type="entry name" value="PROTEASE M3 THIMET OLIGOPEPTIDASE-RELATED"/>
    <property type="match status" value="1"/>
</dbReference>
<protein>
    <recommendedName>
        <fullName evidence="6">Oligopeptidase F</fullName>
        <ecNumber evidence="6">3.4.24.-</ecNumber>
    </recommendedName>
</protein>
<dbReference type="GO" id="GO:0006518">
    <property type="term" value="P:peptide metabolic process"/>
    <property type="evidence" value="ECO:0007669"/>
    <property type="project" value="TreeGrafter"/>
</dbReference>
<evidence type="ECO:0000256" key="3">
    <source>
        <dbReference type="ARBA" id="ARBA00022801"/>
    </source>
</evidence>
<keyword evidence="10" id="KW-1185">Reference proteome</keyword>
<dbReference type="Pfam" id="PF01432">
    <property type="entry name" value="Peptidase_M3"/>
    <property type="match status" value="1"/>
</dbReference>
<dbReference type="Gene3D" id="1.20.140.70">
    <property type="entry name" value="Oligopeptidase f, N-terminal domain"/>
    <property type="match status" value="1"/>
</dbReference>
<evidence type="ECO:0000256" key="4">
    <source>
        <dbReference type="ARBA" id="ARBA00022833"/>
    </source>
</evidence>
<comment type="cofactor">
    <cofactor evidence="6">
        <name>Zn(2+)</name>
        <dbReference type="ChEBI" id="CHEBI:29105"/>
    </cofactor>
    <text evidence="6">Binds 1 zinc ion.</text>
</comment>
<organism evidence="9 10">
    <name type="scientific">Orenia metallireducens</name>
    <dbReference type="NCBI Taxonomy" id="1413210"/>
    <lineage>
        <taxon>Bacteria</taxon>
        <taxon>Bacillati</taxon>
        <taxon>Bacillota</taxon>
        <taxon>Clostridia</taxon>
        <taxon>Halanaerobiales</taxon>
        <taxon>Halobacteroidaceae</taxon>
        <taxon>Orenia</taxon>
    </lineage>
</organism>
<dbReference type="OrthoDB" id="9766487at2"/>
<dbReference type="InterPro" id="IPR013647">
    <property type="entry name" value="OligopepF_N_dom"/>
</dbReference>
<dbReference type="InterPro" id="IPR004438">
    <property type="entry name" value="Peptidase_M3B"/>
</dbReference>
<evidence type="ECO:0000313" key="10">
    <source>
        <dbReference type="Proteomes" id="UP000093514"/>
    </source>
</evidence>
<dbReference type="AlphaFoldDB" id="A0A1C0ACH0"/>
<dbReference type="Gene3D" id="1.10.287.830">
    <property type="entry name" value="putative peptidase helix hairpin domain like"/>
    <property type="match status" value="1"/>
</dbReference>
<dbReference type="EC" id="3.4.24.-" evidence="6"/>
<dbReference type="RefSeq" id="WP_068715166.1">
    <property type="nucleotide sequence ID" value="NZ_LWDV01000006.1"/>
</dbReference>
<evidence type="ECO:0000259" key="7">
    <source>
        <dbReference type="Pfam" id="PF01432"/>
    </source>
</evidence>
<evidence type="ECO:0000256" key="6">
    <source>
        <dbReference type="RuleBase" id="RU368091"/>
    </source>
</evidence>
<dbReference type="InterPro" id="IPR042088">
    <property type="entry name" value="OligoPept_F_C"/>
</dbReference>
<keyword evidence="3 6" id="KW-0378">Hydrolase</keyword>
<dbReference type="GO" id="GO:0046872">
    <property type="term" value="F:metal ion binding"/>
    <property type="evidence" value="ECO:0007669"/>
    <property type="project" value="UniProtKB-UniRule"/>
</dbReference>
<reference evidence="10" key="1">
    <citation type="submission" date="2016-07" db="EMBL/GenBank/DDBJ databases">
        <authorList>
            <person name="Florea S."/>
            <person name="Webb J.S."/>
            <person name="Jaromczyk J."/>
            <person name="Schardl C.L."/>
        </authorList>
    </citation>
    <scope>NUCLEOTIDE SEQUENCE [LARGE SCALE GENOMIC DNA]</scope>
    <source>
        <strain evidence="10">Z6</strain>
    </source>
</reference>
<dbReference type="EMBL" id="LWDV01000006">
    <property type="protein sequence ID" value="OCL28079.1"/>
    <property type="molecule type" value="Genomic_DNA"/>
</dbReference>
<evidence type="ECO:0000256" key="2">
    <source>
        <dbReference type="ARBA" id="ARBA00022723"/>
    </source>
</evidence>
<reference evidence="9 10" key="2">
    <citation type="submission" date="2016-08" db="EMBL/GenBank/DDBJ databases">
        <title>Orenia metallireducens sp. nov. strain Z6, a Novel Metal-reducing Firmicute from the Deep Subsurface.</title>
        <authorList>
            <person name="Maxim B.I."/>
            <person name="Kenneth K."/>
            <person name="Flynn T.M."/>
            <person name="Oloughlin E.J."/>
            <person name="Locke R.A."/>
            <person name="Weber J.R."/>
            <person name="Egan S.M."/>
            <person name="Mackie R.I."/>
            <person name="Cann I.K."/>
        </authorList>
    </citation>
    <scope>NUCLEOTIDE SEQUENCE [LARGE SCALE GENOMIC DNA]</scope>
    <source>
        <strain evidence="9 10">Z6</strain>
    </source>
</reference>
<dbReference type="GO" id="GO:0004222">
    <property type="term" value="F:metalloendopeptidase activity"/>
    <property type="evidence" value="ECO:0007669"/>
    <property type="project" value="UniProtKB-UniRule"/>
</dbReference>
<dbReference type="GO" id="GO:0006508">
    <property type="term" value="P:proteolysis"/>
    <property type="evidence" value="ECO:0007669"/>
    <property type="project" value="UniProtKB-KW"/>
</dbReference>
<comment type="similarity">
    <text evidence="6">Belongs to the peptidase M3B family.</text>
</comment>
<dbReference type="PANTHER" id="PTHR11804:SF84">
    <property type="entry name" value="SACCHAROLYSIN"/>
    <property type="match status" value="1"/>
</dbReference>
<evidence type="ECO:0000313" key="9">
    <source>
        <dbReference type="EMBL" id="OCL28079.1"/>
    </source>
</evidence>
<keyword evidence="4 6" id="KW-0862">Zinc</keyword>
<gene>
    <name evidence="9" type="ORF">U472_02455</name>
</gene>
<dbReference type="Pfam" id="PF08439">
    <property type="entry name" value="Peptidase_M3_N"/>
    <property type="match status" value="1"/>
</dbReference>
<keyword evidence="1 6" id="KW-0645">Protease</keyword>
<evidence type="ECO:0000259" key="8">
    <source>
        <dbReference type="Pfam" id="PF08439"/>
    </source>
</evidence>
<dbReference type="Proteomes" id="UP000093514">
    <property type="component" value="Unassembled WGS sequence"/>
</dbReference>
<proteinExistence type="inferred from homology"/>
<dbReference type="InterPro" id="IPR045090">
    <property type="entry name" value="Pept_M3A_M3B"/>
</dbReference>
<comment type="caution">
    <text evidence="9">The sequence shown here is derived from an EMBL/GenBank/DDBJ whole genome shotgun (WGS) entry which is preliminary data.</text>
</comment>
<keyword evidence="5 6" id="KW-0482">Metalloprotease</keyword>
<evidence type="ECO:0000256" key="1">
    <source>
        <dbReference type="ARBA" id="ARBA00022670"/>
    </source>
</evidence>